<dbReference type="PIRSF" id="PIRSF039014">
    <property type="entry name" value="OTR_cyc"/>
    <property type="match status" value="1"/>
</dbReference>
<organism evidence="10 11">
    <name type="scientific">Sterolibacterium denitrificans</name>
    <dbReference type="NCBI Taxonomy" id="157592"/>
    <lineage>
        <taxon>Bacteria</taxon>
        <taxon>Pseudomonadati</taxon>
        <taxon>Pseudomonadota</taxon>
        <taxon>Betaproteobacteria</taxon>
        <taxon>Nitrosomonadales</taxon>
        <taxon>Sterolibacteriaceae</taxon>
        <taxon>Sterolibacterium</taxon>
    </lineage>
</organism>
<keyword evidence="8" id="KW-1133">Transmembrane helix</keyword>
<proteinExistence type="predicted"/>
<evidence type="ECO:0000256" key="7">
    <source>
        <dbReference type="SAM" id="MobiDB-lite"/>
    </source>
</evidence>
<feature type="chain" id="PRO_5030537595" evidence="9">
    <location>
        <begin position="29"/>
        <end position="572"/>
    </location>
</feature>
<keyword evidence="4 9" id="KW-0732">Signal</keyword>
<evidence type="ECO:0000256" key="1">
    <source>
        <dbReference type="ARBA" id="ARBA00022448"/>
    </source>
</evidence>
<name>A0A7Z7HQ31_9PROT</name>
<evidence type="ECO:0000256" key="5">
    <source>
        <dbReference type="ARBA" id="ARBA00022982"/>
    </source>
</evidence>
<keyword evidence="8" id="KW-0472">Membrane</keyword>
<dbReference type="Pfam" id="PF11783">
    <property type="entry name" value="Cytochrome_cB"/>
    <property type="match status" value="1"/>
</dbReference>
<dbReference type="InterPro" id="IPR036280">
    <property type="entry name" value="Multihaem_cyt_sf"/>
</dbReference>
<reference evidence="10" key="1">
    <citation type="submission" date="2017-03" db="EMBL/GenBank/DDBJ databases">
        <authorList>
            <consortium name="AG Boll"/>
        </authorList>
    </citation>
    <scope>NUCLEOTIDE SEQUENCE [LARGE SCALE GENOMIC DNA]</scope>
    <source>
        <strain evidence="10">Chol</strain>
    </source>
</reference>
<keyword evidence="11" id="KW-1185">Reference proteome</keyword>
<dbReference type="EMBL" id="LT837803">
    <property type="protein sequence ID" value="SMB24168.1"/>
    <property type="molecule type" value="Genomic_DNA"/>
</dbReference>
<keyword evidence="3" id="KW-0479">Metal-binding</keyword>
<dbReference type="PANTHER" id="PTHR35038:SF5">
    <property type="entry name" value="CYTOCHROME C-TYPE PROTEIN NRFB"/>
    <property type="match status" value="1"/>
</dbReference>
<dbReference type="InterPro" id="IPR051829">
    <property type="entry name" value="Multiheme_Cytochr_ET"/>
</dbReference>
<dbReference type="Proteomes" id="UP000242886">
    <property type="component" value="Chromosome SDENCHOL"/>
</dbReference>
<evidence type="ECO:0000256" key="6">
    <source>
        <dbReference type="ARBA" id="ARBA00023004"/>
    </source>
</evidence>
<keyword evidence="6" id="KW-0408">Iron</keyword>
<feature type="signal peptide" evidence="9">
    <location>
        <begin position="1"/>
        <end position="28"/>
    </location>
</feature>
<keyword evidence="5" id="KW-0249">Electron transport</keyword>
<dbReference type="GO" id="GO:0016491">
    <property type="term" value="F:oxidoreductase activity"/>
    <property type="evidence" value="ECO:0007669"/>
    <property type="project" value="TreeGrafter"/>
</dbReference>
<keyword evidence="8" id="KW-0812">Transmembrane</keyword>
<dbReference type="PANTHER" id="PTHR35038">
    <property type="entry name" value="DISSIMILATORY SULFITE REDUCTASE SIRA"/>
    <property type="match status" value="1"/>
</dbReference>
<gene>
    <name evidence="10" type="ORF">SDENCHOL_11003</name>
</gene>
<dbReference type="InterPro" id="IPR038266">
    <property type="entry name" value="NapC/NirT_cytc_sf"/>
</dbReference>
<dbReference type="InterPro" id="IPR024673">
    <property type="entry name" value="Octahem_Cyt_c"/>
</dbReference>
<evidence type="ECO:0000313" key="11">
    <source>
        <dbReference type="Proteomes" id="UP000242886"/>
    </source>
</evidence>
<dbReference type="AlphaFoldDB" id="A0A7Z7HQ31"/>
<evidence type="ECO:0000256" key="3">
    <source>
        <dbReference type="ARBA" id="ARBA00022723"/>
    </source>
</evidence>
<evidence type="ECO:0000313" key="10">
    <source>
        <dbReference type="EMBL" id="SMB24168.1"/>
    </source>
</evidence>
<dbReference type="Gene3D" id="1.10.1130.10">
    <property type="entry name" value="Flavocytochrome C3, Chain A"/>
    <property type="match status" value="1"/>
</dbReference>
<accession>A0A7Z7HQ31</accession>
<protein>
    <submittedName>
        <fullName evidence="10">Cytochrome c family protein</fullName>
    </submittedName>
</protein>
<dbReference type="GO" id="GO:0046872">
    <property type="term" value="F:metal ion binding"/>
    <property type="evidence" value="ECO:0007669"/>
    <property type="project" value="UniProtKB-KW"/>
</dbReference>
<dbReference type="Gene3D" id="1.10.3820.10">
    <property type="entry name" value="Di-heme elbow motif domain"/>
    <property type="match status" value="1"/>
</dbReference>
<feature type="transmembrane region" description="Helical" evidence="8">
    <location>
        <begin position="539"/>
        <end position="561"/>
    </location>
</feature>
<dbReference type="NCBIfam" id="TIGR04315">
    <property type="entry name" value="octaheme_Shew"/>
    <property type="match status" value="1"/>
</dbReference>
<feature type="region of interest" description="Disordered" evidence="7">
    <location>
        <begin position="186"/>
        <end position="205"/>
    </location>
</feature>
<evidence type="ECO:0000256" key="8">
    <source>
        <dbReference type="SAM" id="Phobius"/>
    </source>
</evidence>
<evidence type="ECO:0000256" key="2">
    <source>
        <dbReference type="ARBA" id="ARBA00022617"/>
    </source>
</evidence>
<evidence type="ECO:0000256" key="4">
    <source>
        <dbReference type="ARBA" id="ARBA00022729"/>
    </source>
</evidence>
<evidence type="ECO:0000256" key="9">
    <source>
        <dbReference type="SAM" id="SignalP"/>
    </source>
</evidence>
<keyword evidence="2" id="KW-0349">Heme</keyword>
<sequence length="572" mass="63478">MRMSTRKRKSFLRSWLFGTLMLIMGAVAETTAASTPDAASKAPVAAEEETGSARMIASLPVVASGGKASSTADHGKFKELQRAFKSGPEVTQACLTCHNEAAHQVMQSVHWTWETVNPLIDKKLGKRHAANNFCGSPLSNEPRCTSCHAGYGWQDKNYDFTNQNNVDCLACHDTTATYKKFPTDAGHPLYEPRERVKGSGKFEQPPDLTRIAQAVGKSGRHNCGACHFNGGGGDAVKHGDLDSSLIAPSPGVDVHMSPQGGNLSCADCHTFNAHQPSGSRYAAMARDTRGRDMKHEDHIRATCESCHDLQPHKNERLNRHGKRIACQTCHIPEFARGGIATKTLWDWSTAGKRDAEGKPLFIKDDHDRLIYSAEKGDFSYGENLRPTYKWYNGVVRQIVIDEKIGDKLDDRNILELNRVEGSARDPNARIWPFKVMVGKQPYDPVNQTLVVNHVYGNDDTAFWGNYDYAKSIQAGMDYAGLPYSGKYDFIETRMNWFITHMVTPKEQALQCQDCHTRSAEGRLSEITDIYLPGRDRNHWLDLLGGAAVLAVIAASLLHGVVRILSRRREHDA</sequence>
<dbReference type="SUPFAM" id="SSF48695">
    <property type="entry name" value="Multiheme cytochromes"/>
    <property type="match status" value="1"/>
</dbReference>
<keyword evidence="1" id="KW-0813">Transport</keyword>